<dbReference type="OrthoDB" id="8933800at2"/>
<feature type="transmembrane region" description="Helical" evidence="8">
    <location>
        <begin position="267"/>
        <end position="288"/>
    </location>
</feature>
<dbReference type="STRING" id="343013.SAMN04489707_100939"/>
<feature type="transmembrane region" description="Helical" evidence="8">
    <location>
        <begin position="335"/>
        <end position="352"/>
    </location>
</feature>
<name>A0A1I7H8E1_9BURK</name>
<dbReference type="InterPro" id="IPR038731">
    <property type="entry name" value="RgtA/B/C-like"/>
</dbReference>
<comment type="subcellular location">
    <subcellularLocation>
        <location evidence="1">Cell membrane</location>
        <topology evidence="1">Multi-pass membrane protein</topology>
    </subcellularLocation>
</comment>
<sequence length="525" mass="56870">MNSAPPPHRAGLLPLNPDDPRHMAWLTLGFIALHLLLWTLLPALSHRAPPWDNIEQLVWSQSLQWGYYKHPPAPTWWMVFWTELLGRHVWVTFLAAQLSVAGMLLCVWRIALAVTTPLRAFVSVVLTALVAYHGLRGIMANHNTLQLLPVGLLLWALLGAVRAPPQGAARWWLWAAAGAAGALCVLSKYSALVWFAVAGLWLLLEPRMRSLRAWGPVLLGAAVCLALLAPHVAWMAQSDFATLRYAQDSFENSSPDSAGLPGYWADLWFFTTAQLGRLAPALIALGVLRWRLRRTPAASLPAPDGERLFVYLLGTGPLLLTLCLGLGGMHLASSWATTFFVLAGLLLLRWVPAVTPARLLGATLAVGLAAQLLLAGGLALGRGVLVDQLGRNARSNFPAPAMAHALQAVWAQHAHTPLRVLAGETWLAGNLSIHLPSQPLVFIDAEPRHAPWIDTAALPRCDLLVVVDRSPDAPAPSAQTLQLLARASTHGQLSVPWTSKPQGPQLTVDWGIVPATQPGCEQQKP</sequence>
<keyword evidence="6 8" id="KW-1133">Transmembrane helix</keyword>
<evidence type="ECO:0000256" key="7">
    <source>
        <dbReference type="ARBA" id="ARBA00023136"/>
    </source>
</evidence>
<dbReference type="RefSeq" id="WP_054255919.1">
    <property type="nucleotide sequence ID" value="NZ_CYIG01000011.1"/>
</dbReference>
<dbReference type="AlphaFoldDB" id="A0A1I7H8E1"/>
<feature type="transmembrane region" description="Helical" evidence="8">
    <location>
        <begin position="171"/>
        <end position="204"/>
    </location>
</feature>
<keyword evidence="11" id="KW-1185">Reference proteome</keyword>
<evidence type="ECO:0000313" key="11">
    <source>
        <dbReference type="Proteomes" id="UP000183656"/>
    </source>
</evidence>
<evidence type="ECO:0000256" key="1">
    <source>
        <dbReference type="ARBA" id="ARBA00004651"/>
    </source>
</evidence>
<feature type="transmembrane region" description="Helical" evidence="8">
    <location>
        <begin position="89"/>
        <end position="111"/>
    </location>
</feature>
<feature type="transmembrane region" description="Helical" evidence="8">
    <location>
        <begin position="147"/>
        <end position="165"/>
    </location>
</feature>
<feature type="transmembrane region" description="Helical" evidence="8">
    <location>
        <begin position="117"/>
        <end position="135"/>
    </location>
</feature>
<dbReference type="PANTHER" id="PTHR33908">
    <property type="entry name" value="MANNOSYLTRANSFERASE YKCB-RELATED"/>
    <property type="match status" value="1"/>
</dbReference>
<dbReference type="InterPro" id="IPR050297">
    <property type="entry name" value="LipidA_mod_glycosyltrf_83"/>
</dbReference>
<keyword evidence="3 10" id="KW-0328">Glycosyltransferase</keyword>
<feature type="transmembrane region" description="Helical" evidence="8">
    <location>
        <begin position="308"/>
        <end position="329"/>
    </location>
</feature>
<evidence type="ECO:0000256" key="5">
    <source>
        <dbReference type="ARBA" id="ARBA00022692"/>
    </source>
</evidence>
<evidence type="ECO:0000259" key="9">
    <source>
        <dbReference type="Pfam" id="PF13231"/>
    </source>
</evidence>
<reference evidence="10 11" key="1">
    <citation type="submission" date="2016-10" db="EMBL/GenBank/DDBJ databases">
        <authorList>
            <person name="de Groot N.N."/>
        </authorList>
    </citation>
    <scope>NUCLEOTIDE SEQUENCE [LARGE SCALE GENOMIC DNA]</scope>
    <source>
        <strain evidence="10 11">R-24608</strain>
    </source>
</reference>
<keyword evidence="4 10" id="KW-0808">Transferase</keyword>
<feature type="transmembrane region" description="Helical" evidence="8">
    <location>
        <begin position="359"/>
        <end position="381"/>
    </location>
</feature>
<evidence type="ECO:0000313" key="10">
    <source>
        <dbReference type="EMBL" id="SFU56899.1"/>
    </source>
</evidence>
<evidence type="ECO:0000256" key="6">
    <source>
        <dbReference type="ARBA" id="ARBA00022989"/>
    </source>
</evidence>
<keyword evidence="7 8" id="KW-0472">Membrane</keyword>
<dbReference type="Pfam" id="PF13231">
    <property type="entry name" value="PMT_2"/>
    <property type="match status" value="1"/>
</dbReference>
<feature type="transmembrane region" description="Helical" evidence="8">
    <location>
        <begin position="22"/>
        <end position="41"/>
    </location>
</feature>
<dbReference type="PANTHER" id="PTHR33908:SF9">
    <property type="entry name" value="BLL5595 PROTEIN"/>
    <property type="match status" value="1"/>
</dbReference>
<feature type="domain" description="Glycosyltransferase RgtA/B/C/D-like" evidence="9">
    <location>
        <begin position="69"/>
        <end position="234"/>
    </location>
</feature>
<protein>
    <submittedName>
        <fullName evidence="10">Dolichyl-phosphate-mannose-protein mannosyltransferase</fullName>
    </submittedName>
</protein>
<evidence type="ECO:0000256" key="4">
    <source>
        <dbReference type="ARBA" id="ARBA00022679"/>
    </source>
</evidence>
<evidence type="ECO:0000256" key="8">
    <source>
        <dbReference type="SAM" id="Phobius"/>
    </source>
</evidence>
<keyword evidence="5 8" id="KW-0812">Transmembrane</keyword>
<keyword evidence="2" id="KW-1003">Cell membrane</keyword>
<evidence type="ECO:0000256" key="2">
    <source>
        <dbReference type="ARBA" id="ARBA00022475"/>
    </source>
</evidence>
<organism evidence="10 11">
    <name type="scientific">Paenacidovorax caeni</name>
    <dbReference type="NCBI Taxonomy" id="343013"/>
    <lineage>
        <taxon>Bacteria</taxon>
        <taxon>Pseudomonadati</taxon>
        <taxon>Pseudomonadota</taxon>
        <taxon>Betaproteobacteria</taxon>
        <taxon>Burkholderiales</taxon>
        <taxon>Comamonadaceae</taxon>
        <taxon>Paenacidovorax</taxon>
    </lineage>
</organism>
<accession>A0A1I7H8E1</accession>
<dbReference type="GO" id="GO:0016763">
    <property type="term" value="F:pentosyltransferase activity"/>
    <property type="evidence" value="ECO:0007669"/>
    <property type="project" value="TreeGrafter"/>
</dbReference>
<proteinExistence type="predicted"/>
<dbReference type="Proteomes" id="UP000183656">
    <property type="component" value="Unassembled WGS sequence"/>
</dbReference>
<gene>
    <name evidence="10" type="ORF">SAMN04489707_100939</name>
</gene>
<evidence type="ECO:0000256" key="3">
    <source>
        <dbReference type="ARBA" id="ARBA00022676"/>
    </source>
</evidence>
<dbReference type="EMBL" id="FPBX01000009">
    <property type="protein sequence ID" value="SFU56899.1"/>
    <property type="molecule type" value="Genomic_DNA"/>
</dbReference>
<dbReference type="GO" id="GO:0009103">
    <property type="term" value="P:lipopolysaccharide biosynthetic process"/>
    <property type="evidence" value="ECO:0007669"/>
    <property type="project" value="UniProtKB-ARBA"/>
</dbReference>
<feature type="transmembrane region" description="Helical" evidence="8">
    <location>
        <begin position="216"/>
        <end position="236"/>
    </location>
</feature>
<dbReference type="GO" id="GO:0005886">
    <property type="term" value="C:plasma membrane"/>
    <property type="evidence" value="ECO:0007669"/>
    <property type="project" value="UniProtKB-SubCell"/>
</dbReference>